<comment type="caution">
    <text evidence="8">The sequence shown here is derived from an EMBL/GenBank/DDBJ whole genome shotgun (WGS) entry which is preliminary data.</text>
</comment>
<dbReference type="SUPFAM" id="SSF109998">
    <property type="entry name" value="Triger factor/SurA peptide-binding domain-like"/>
    <property type="match status" value="1"/>
</dbReference>
<organism evidence="8 9">
    <name type="scientific">Candidatus Magnetoglobus multicellularis str. Araruama</name>
    <dbReference type="NCBI Taxonomy" id="890399"/>
    <lineage>
        <taxon>Bacteria</taxon>
        <taxon>Pseudomonadati</taxon>
        <taxon>Thermodesulfobacteriota</taxon>
        <taxon>Desulfobacteria</taxon>
        <taxon>Desulfobacterales</taxon>
        <taxon>Desulfobacteraceae</taxon>
        <taxon>Candidatus Magnetoglobus</taxon>
    </lineage>
</organism>
<dbReference type="Pfam" id="PF09312">
    <property type="entry name" value="SurA_N"/>
    <property type="match status" value="1"/>
</dbReference>
<evidence type="ECO:0000259" key="7">
    <source>
        <dbReference type="PROSITE" id="PS50198"/>
    </source>
</evidence>
<dbReference type="InterPro" id="IPR046357">
    <property type="entry name" value="PPIase_dom_sf"/>
</dbReference>
<name>A0A1V1P3C0_9BACT</name>
<proteinExistence type="predicted"/>
<gene>
    <name evidence="8" type="ORF">OMM_04013</name>
</gene>
<reference evidence="9" key="1">
    <citation type="submission" date="2012-11" db="EMBL/GenBank/DDBJ databases">
        <authorList>
            <person name="Lucero-Rivera Y.E."/>
            <person name="Tovar-Ramirez D."/>
        </authorList>
    </citation>
    <scope>NUCLEOTIDE SEQUENCE [LARGE SCALE GENOMIC DNA]</scope>
    <source>
        <strain evidence="9">Araruama</strain>
    </source>
</reference>
<feature type="domain" description="PpiC" evidence="7">
    <location>
        <begin position="170"/>
        <end position="267"/>
    </location>
</feature>
<dbReference type="EMBL" id="ATBP01000679">
    <property type="protein sequence ID" value="ETR69304.1"/>
    <property type="molecule type" value="Genomic_DNA"/>
</dbReference>
<evidence type="ECO:0000256" key="5">
    <source>
        <dbReference type="ARBA" id="ARBA00023235"/>
    </source>
</evidence>
<keyword evidence="2" id="KW-0574">Periplasm</keyword>
<keyword evidence="1" id="KW-0732">Signal</keyword>
<dbReference type="InterPro" id="IPR050280">
    <property type="entry name" value="OMP_Chaperone_SurA"/>
</dbReference>
<dbReference type="Pfam" id="PF13145">
    <property type="entry name" value="Rotamase_2"/>
    <property type="match status" value="1"/>
</dbReference>
<dbReference type="SUPFAM" id="SSF54534">
    <property type="entry name" value="FKBP-like"/>
    <property type="match status" value="1"/>
</dbReference>
<evidence type="ECO:0000256" key="2">
    <source>
        <dbReference type="ARBA" id="ARBA00022764"/>
    </source>
</evidence>
<dbReference type="InterPro" id="IPR015391">
    <property type="entry name" value="SurA_N"/>
</dbReference>
<sequence>MKYRIIIGFIILNMACNIQAELVDRILAVVNNDIVTLSEFNKTYARLAMQIRASDYSQAQQRDLLSDLNAKVLDTLIEEMLTAQQASTFEIEVNEKEIDSAINEIKSRHHYTDDEFENVLLMQGSNIKEYREHIRKQKIQSRLVGIMVQSKVVITDDDVKAYYDSHPEQFQSKTTYHLRTIIKRSTSDNAYTEMEQALTAFSAGTPFTELARQYADPPFNETGGLLGSYSLDQLSMQIQDAIKDLQTDSCSKVLKSDQGLQILYVENITQEGGQTLDEATINIRNLLYQTKMEQRYHAWIDDLKEKSHIKILD</sequence>
<dbReference type="InterPro" id="IPR000297">
    <property type="entry name" value="PPIase_PpiC"/>
</dbReference>
<keyword evidence="4" id="KW-0143">Chaperone</keyword>
<dbReference type="PANTHER" id="PTHR47637:SF1">
    <property type="entry name" value="CHAPERONE SURA"/>
    <property type="match status" value="1"/>
</dbReference>
<protein>
    <submittedName>
        <fullName evidence="8">Peptidyl-prolyl cis-trans isomerase SurA</fullName>
    </submittedName>
</protein>
<dbReference type="PROSITE" id="PS50198">
    <property type="entry name" value="PPIC_PPIASE_2"/>
    <property type="match status" value="1"/>
</dbReference>
<dbReference type="InterPro" id="IPR027304">
    <property type="entry name" value="Trigger_fact/SurA_dom_sf"/>
</dbReference>
<accession>A0A1V1P3C0</accession>
<evidence type="ECO:0000256" key="4">
    <source>
        <dbReference type="ARBA" id="ARBA00023186"/>
    </source>
</evidence>
<dbReference type="PANTHER" id="PTHR47637">
    <property type="entry name" value="CHAPERONE SURA"/>
    <property type="match status" value="1"/>
</dbReference>
<dbReference type="AlphaFoldDB" id="A0A1V1P3C0"/>
<dbReference type="Gene3D" id="1.10.4030.10">
    <property type="entry name" value="Porin chaperone SurA, peptide-binding domain"/>
    <property type="match status" value="1"/>
</dbReference>
<evidence type="ECO:0000313" key="8">
    <source>
        <dbReference type="EMBL" id="ETR69304.1"/>
    </source>
</evidence>
<dbReference type="GO" id="GO:0003755">
    <property type="term" value="F:peptidyl-prolyl cis-trans isomerase activity"/>
    <property type="evidence" value="ECO:0007669"/>
    <property type="project" value="UniProtKB-KW"/>
</dbReference>
<evidence type="ECO:0000256" key="3">
    <source>
        <dbReference type="ARBA" id="ARBA00023110"/>
    </source>
</evidence>
<dbReference type="Gene3D" id="3.10.50.40">
    <property type="match status" value="1"/>
</dbReference>
<evidence type="ECO:0000313" key="9">
    <source>
        <dbReference type="Proteomes" id="UP000189670"/>
    </source>
</evidence>
<evidence type="ECO:0000256" key="6">
    <source>
        <dbReference type="PROSITE-ProRule" id="PRU00278"/>
    </source>
</evidence>
<evidence type="ECO:0000256" key="1">
    <source>
        <dbReference type="ARBA" id="ARBA00022729"/>
    </source>
</evidence>
<keyword evidence="5 6" id="KW-0413">Isomerase</keyword>
<keyword evidence="3 6" id="KW-0697">Rotamase</keyword>
<dbReference type="Proteomes" id="UP000189670">
    <property type="component" value="Unassembled WGS sequence"/>
</dbReference>